<dbReference type="InterPro" id="IPR005828">
    <property type="entry name" value="MFS_sugar_transport-like"/>
</dbReference>
<dbReference type="InterPro" id="IPR036259">
    <property type="entry name" value="MFS_trans_sf"/>
</dbReference>
<keyword evidence="3 6" id="KW-0812">Transmembrane</keyword>
<comment type="subcellular location">
    <subcellularLocation>
        <location evidence="1">Membrane</location>
        <topology evidence="1">Multi-pass membrane protein</topology>
    </subcellularLocation>
</comment>
<dbReference type="Gene3D" id="1.20.1250.20">
    <property type="entry name" value="MFS general substrate transporter like domains"/>
    <property type="match status" value="1"/>
</dbReference>
<evidence type="ECO:0000256" key="3">
    <source>
        <dbReference type="ARBA" id="ARBA00022692"/>
    </source>
</evidence>
<dbReference type="PROSITE" id="PS00217">
    <property type="entry name" value="SUGAR_TRANSPORT_2"/>
    <property type="match status" value="1"/>
</dbReference>
<feature type="transmembrane region" description="Helical" evidence="6">
    <location>
        <begin position="181"/>
        <end position="201"/>
    </location>
</feature>
<comment type="similarity">
    <text evidence="2">Belongs to the major facilitator superfamily. Sugar transporter (TC 2.A.1.1) family.</text>
</comment>
<evidence type="ECO:0000256" key="1">
    <source>
        <dbReference type="ARBA" id="ARBA00004141"/>
    </source>
</evidence>
<dbReference type="InterPro" id="IPR020846">
    <property type="entry name" value="MFS_dom"/>
</dbReference>
<evidence type="ECO:0000313" key="9">
    <source>
        <dbReference type="Proteomes" id="UP001338125"/>
    </source>
</evidence>
<dbReference type="SUPFAM" id="SSF103473">
    <property type="entry name" value="MFS general substrate transporter"/>
    <property type="match status" value="1"/>
</dbReference>
<dbReference type="InterPro" id="IPR050360">
    <property type="entry name" value="MFS_Sugar_Transporters"/>
</dbReference>
<organism evidence="8 9">
    <name type="scientific">Cladobotryum mycophilum</name>
    <dbReference type="NCBI Taxonomy" id="491253"/>
    <lineage>
        <taxon>Eukaryota</taxon>
        <taxon>Fungi</taxon>
        <taxon>Dikarya</taxon>
        <taxon>Ascomycota</taxon>
        <taxon>Pezizomycotina</taxon>
        <taxon>Sordariomycetes</taxon>
        <taxon>Hypocreomycetidae</taxon>
        <taxon>Hypocreales</taxon>
        <taxon>Hypocreaceae</taxon>
        <taxon>Cladobotryum</taxon>
    </lineage>
</organism>
<dbReference type="PANTHER" id="PTHR48022:SF41">
    <property type="entry name" value="MAJOR FACILITATOR SUPERFAMILY (MFS) PROFILE DOMAIN-CONTAINING PROTEIN"/>
    <property type="match status" value="1"/>
</dbReference>
<evidence type="ECO:0000313" key="8">
    <source>
        <dbReference type="EMBL" id="KAK5999192.1"/>
    </source>
</evidence>
<evidence type="ECO:0000259" key="7">
    <source>
        <dbReference type="PROSITE" id="PS50850"/>
    </source>
</evidence>
<keyword evidence="5 6" id="KW-0472">Membrane</keyword>
<feature type="transmembrane region" description="Helical" evidence="6">
    <location>
        <begin position="422"/>
        <end position="445"/>
    </location>
</feature>
<feature type="transmembrane region" description="Helical" evidence="6">
    <location>
        <begin position="466"/>
        <end position="483"/>
    </location>
</feature>
<reference evidence="8 9" key="1">
    <citation type="submission" date="2024-01" db="EMBL/GenBank/DDBJ databases">
        <title>Complete genome of Cladobotryum mycophilum ATHUM6906.</title>
        <authorList>
            <person name="Christinaki A.C."/>
            <person name="Myridakis A.I."/>
            <person name="Kouvelis V.N."/>
        </authorList>
    </citation>
    <scope>NUCLEOTIDE SEQUENCE [LARGE SCALE GENOMIC DNA]</scope>
    <source>
        <strain evidence="8 9">ATHUM6906</strain>
    </source>
</reference>
<dbReference type="PANTHER" id="PTHR48022">
    <property type="entry name" value="PLASTIDIC GLUCOSE TRANSPORTER 4"/>
    <property type="match status" value="1"/>
</dbReference>
<evidence type="ECO:0000256" key="5">
    <source>
        <dbReference type="ARBA" id="ARBA00023136"/>
    </source>
</evidence>
<dbReference type="InterPro" id="IPR005829">
    <property type="entry name" value="Sugar_transporter_CS"/>
</dbReference>
<evidence type="ECO:0000256" key="2">
    <source>
        <dbReference type="ARBA" id="ARBA00010992"/>
    </source>
</evidence>
<sequence length="554" mass="60295">MDTPATKRNDERTDKSHTELVESITLALPDIELDKSASMTIKPTISVDPEDEQEVNLPLLKALRRYPRILGYFLCLTIISIGWGFDLVIIGSITAVRPFQMDYGQYHQGKWIIPALWLSLWSASTPIGMVIGSISGGVLQDRIGRRLTLMAGSIISAVAVAIIFCSYLPESMQGRRVSFFIGKVIQGFSGGMLKATAITYVSETSPLPIRASAMGLFPMGNLLGQLIGAVVVFLISNVESDAGYLGAFGSQWILAIAPFILSCVMPESPAYLMAKCKNDEAITASHRLFSPRTNPTKLLDDIRAAMAEERAISSKVSYSTCFSGKSRRRTLLVVMVNFFPSMFGLELLSKSSYFAQTLGMPARRSLIFLIAGIVAGCIANLTGMYIVSRQGRRIVTLTSLSATAVLWVAMGVSGVWAGSAVYFIACGLMTSIIVVCGLGVWPAVYAITGEASSLQLRAKTQAIGQVVQQAASVVMQFVLPYIFNPDAGNLGVKTGFVYAGLCVLAVVLTWFFLPEMKGRSILEIEQMFNLEVPAREFRAWQRESADQAQARQTM</sequence>
<feature type="transmembrane region" description="Helical" evidence="6">
    <location>
        <begin position="331"/>
        <end position="354"/>
    </location>
</feature>
<protein>
    <submittedName>
        <fullName evidence="8">MFS transporter fmqE-like protein</fullName>
    </submittedName>
</protein>
<evidence type="ECO:0000256" key="4">
    <source>
        <dbReference type="ARBA" id="ARBA00022989"/>
    </source>
</evidence>
<feature type="domain" description="Major facilitator superfamily (MFS) profile" evidence="7">
    <location>
        <begin position="72"/>
        <end position="517"/>
    </location>
</feature>
<gene>
    <name evidence="8" type="ORF">PT974_01583</name>
</gene>
<proteinExistence type="inferred from homology"/>
<dbReference type="Proteomes" id="UP001338125">
    <property type="component" value="Unassembled WGS sequence"/>
</dbReference>
<dbReference type="Pfam" id="PF00083">
    <property type="entry name" value="Sugar_tr"/>
    <property type="match status" value="1"/>
</dbReference>
<accession>A0ABR0T463</accession>
<evidence type="ECO:0000256" key="6">
    <source>
        <dbReference type="SAM" id="Phobius"/>
    </source>
</evidence>
<dbReference type="PROSITE" id="PS50850">
    <property type="entry name" value="MFS"/>
    <property type="match status" value="1"/>
</dbReference>
<feature type="transmembrane region" description="Helical" evidence="6">
    <location>
        <begin position="394"/>
        <end position="416"/>
    </location>
</feature>
<keyword evidence="9" id="KW-1185">Reference proteome</keyword>
<feature type="transmembrane region" description="Helical" evidence="6">
    <location>
        <begin position="495"/>
        <end position="513"/>
    </location>
</feature>
<feature type="transmembrane region" description="Helical" evidence="6">
    <location>
        <begin position="147"/>
        <end position="169"/>
    </location>
</feature>
<feature type="transmembrane region" description="Helical" evidence="6">
    <location>
        <begin position="366"/>
        <end position="387"/>
    </location>
</feature>
<feature type="transmembrane region" description="Helical" evidence="6">
    <location>
        <begin position="111"/>
        <end position="135"/>
    </location>
</feature>
<feature type="transmembrane region" description="Helical" evidence="6">
    <location>
        <begin position="69"/>
        <end position="91"/>
    </location>
</feature>
<name>A0ABR0T463_9HYPO</name>
<feature type="transmembrane region" description="Helical" evidence="6">
    <location>
        <begin position="213"/>
        <end position="236"/>
    </location>
</feature>
<feature type="transmembrane region" description="Helical" evidence="6">
    <location>
        <begin position="242"/>
        <end position="265"/>
    </location>
</feature>
<dbReference type="EMBL" id="JAVFKD010000001">
    <property type="protein sequence ID" value="KAK5999192.1"/>
    <property type="molecule type" value="Genomic_DNA"/>
</dbReference>
<keyword evidence="4 6" id="KW-1133">Transmembrane helix</keyword>
<comment type="caution">
    <text evidence="8">The sequence shown here is derived from an EMBL/GenBank/DDBJ whole genome shotgun (WGS) entry which is preliminary data.</text>
</comment>